<dbReference type="Proteomes" id="UP001596413">
    <property type="component" value="Unassembled WGS sequence"/>
</dbReference>
<organism evidence="12 13">
    <name type="scientific">Streptomyces polyrhachis</name>
    <dbReference type="NCBI Taxonomy" id="1282885"/>
    <lineage>
        <taxon>Bacteria</taxon>
        <taxon>Bacillati</taxon>
        <taxon>Actinomycetota</taxon>
        <taxon>Actinomycetes</taxon>
        <taxon>Kitasatosporales</taxon>
        <taxon>Streptomycetaceae</taxon>
        <taxon>Streptomyces</taxon>
    </lineage>
</organism>
<evidence type="ECO:0000256" key="7">
    <source>
        <dbReference type="ARBA" id="ARBA00022840"/>
    </source>
</evidence>
<dbReference type="Gene3D" id="3.30.2390.20">
    <property type="entry name" value="Type VII secretion system EccB, repeat 1 domain"/>
    <property type="match status" value="1"/>
</dbReference>
<comment type="caution">
    <text evidence="12">The sequence shown here is derived from an EMBL/GenBank/DDBJ whole genome shotgun (WGS) entry which is preliminary data.</text>
</comment>
<evidence type="ECO:0000256" key="8">
    <source>
        <dbReference type="ARBA" id="ARBA00022989"/>
    </source>
</evidence>
<feature type="region of interest" description="Disordered" evidence="10">
    <location>
        <begin position="444"/>
        <end position="511"/>
    </location>
</feature>
<evidence type="ECO:0000256" key="3">
    <source>
        <dbReference type="ARBA" id="ARBA00022475"/>
    </source>
</evidence>
<keyword evidence="4 11" id="KW-0812">Transmembrane</keyword>
<dbReference type="InterPro" id="IPR042485">
    <property type="entry name" value="T7SS_EccB_R3"/>
</dbReference>
<proteinExistence type="inferred from homology"/>
<keyword evidence="13" id="KW-1185">Reference proteome</keyword>
<protein>
    <submittedName>
        <fullName evidence="12">Type VII secretion protein EccB</fullName>
    </submittedName>
</protein>
<dbReference type="Gene3D" id="2.40.50.910">
    <property type="entry name" value="Type VII secretion system EccB, repeat 3 domain"/>
    <property type="match status" value="1"/>
</dbReference>
<dbReference type="InterPro" id="IPR044857">
    <property type="entry name" value="T7SS_EccB_R1"/>
</dbReference>
<evidence type="ECO:0000256" key="11">
    <source>
        <dbReference type="SAM" id="Phobius"/>
    </source>
</evidence>
<accession>A0ABW2GBY3</accession>
<sequence>MASRRDELNAYTFAKKRLVGQFLQPHPTGTEEGAPNPLRGILPGMIIAVAALAVFGAVGLFKPKAPEDWDEAEAHIIRASDSSTFYVVLTTGGRPQLHEVLNLASARLLLAPGAGIVDVDVDVLDGSPLPRGATLGIQNAPDRLPSAEEVGEKKRWAVCQRPTEGGRAVQKAAFVLDAADARRVEGRGRLTGGQVLYVQGPDNKHYLVDRTGTKYPFAGGGPDLGPLLLPLVGSGTQPQRVSHEWLATLHPGDAIRFPRVDGLGEPTRAPADGLPAHARVVGTVLQAASGVGEARFVVLRERIAPVSDFTAELLLSMPEAADVLKTDGKPVQVSTGSMTPTGEPFGSSLTWPTAEADPVNSASTAEGGRNTVCNVLRDVGDGNRSELYTWAGTRLPAPLAIGSASVYVTPGSGQLYRQSSGSSTDTGSAFLVTDKGLRFAMQSNEDGQHDACGLGSQDRERGKGGQGEANSAQRRLDYENVTAHPIPQEWSDFLPTGPRLSTADACQPQNL</sequence>
<feature type="transmembrane region" description="Helical" evidence="11">
    <location>
        <begin position="41"/>
        <end position="61"/>
    </location>
</feature>
<keyword evidence="5" id="KW-0547">Nucleotide-binding</keyword>
<keyword evidence="9 11" id="KW-0472">Membrane</keyword>
<comment type="similarity">
    <text evidence="2">Belongs to the EccB family.</text>
</comment>
<evidence type="ECO:0000256" key="9">
    <source>
        <dbReference type="ARBA" id="ARBA00023136"/>
    </source>
</evidence>
<evidence type="ECO:0000313" key="12">
    <source>
        <dbReference type="EMBL" id="MFC7218318.1"/>
    </source>
</evidence>
<dbReference type="RefSeq" id="WP_386413641.1">
    <property type="nucleotide sequence ID" value="NZ_JBHSZO010000010.1"/>
</dbReference>
<evidence type="ECO:0000313" key="13">
    <source>
        <dbReference type="Proteomes" id="UP001596413"/>
    </source>
</evidence>
<dbReference type="PANTHER" id="PTHR40765:SF2">
    <property type="entry name" value="ESX-2 SECRETION SYSTEM ATPASE ECCB2"/>
    <property type="match status" value="1"/>
</dbReference>
<evidence type="ECO:0000256" key="5">
    <source>
        <dbReference type="ARBA" id="ARBA00022741"/>
    </source>
</evidence>
<comment type="subcellular location">
    <subcellularLocation>
        <location evidence="1">Cell membrane</location>
        <topology evidence="1">Single-pass membrane protein</topology>
    </subcellularLocation>
</comment>
<dbReference type="PANTHER" id="PTHR40765">
    <property type="entry name" value="ESX-2 SECRETION SYSTEM ATPASE ECCB2"/>
    <property type="match status" value="1"/>
</dbReference>
<gene>
    <name evidence="12" type="primary">eccB</name>
    <name evidence="12" type="ORF">ACFQLX_09080</name>
</gene>
<keyword evidence="6" id="KW-0378">Hydrolase</keyword>
<evidence type="ECO:0000256" key="2">
    <source>
        <dbReference type="ARBA" id="ARBA00008149"/>
    </source>
</evidence>
<evidence type="ECO:0000256" key="10">
    <source>
        <dbReference type="SAM" id="MobiDB-lite"/>
    </source>
</evidence>
<dbReference type="Pfam" id="PF05108">
    <property type="entry name" value="T7SS_ESX1_EccB"/>
    <property type="match status" value="1"/>
</dbReference>
<keyword evidence="8 11" id="KW-1133">Transmembrane helix</keyword>
<dbReference type="EMBL" id="JBHSZO010000010">
    <property type="protein sequence ID" value="MFC7218318.1"/>
    <property type="molecule type" value="Genomic_DNA"/>
</dbReference>
<evidence type="ECO:0000256" key="6">
    <source>
        <dbReference type="ARBA" id="ARBA00022801"/>
    </source>
</evidence>
<dbReference type="NCBIfam" id="TIGR03919">
    <property type="entry name" value="T7SS_EccB"/>
    <property type="match status" value="1"/>
</dbReference>
<keyword evidence="3" id="KW-1003">Cell membrane</keyword>
<evidence type="ECO:0000256" key="4">
    <source>
        <dbReference type="ARBA" id="ARBA00022692"/>
    </source>
</evidence>
<dbReference type="InterPro" id="IPR007795">
    <property type="entry name" value="T7SS_EccB"/>
</dbReference>
<evidence type="ECO:0000256" key="1">
    <source>
        <dbReference type="ARBA" id="ARBA00004162"/>
    </source>
</evidence>
<keyword evidence="7" id="KW-0067">ATP-binding</keyword>
<reference evidence="13" key="1">
    <citation type="journal article" date="2019" name="Int. J. Syst. Evol. Microbiol.">
        <title>The Global Catalogue of Microorganisms (GCM) 10K type strain sequencing project: providing services to taxonomists for standard genome sequencing and annotation.</title>
        <authorList>
            <consortium name="The Broad Institute Genomics Platform"/>
            <consortium name="The Broad Institute Genome Sequencing Center for Infectious Disease"/>
            <person name="Wu L."/>
            <person name="Ma J."/>
        </authorList>
    </citation>
    <scope>NUCLEOTIDE SEQUENCE [LARGE SCALE GENOMIC DNA]</scope>
    <source>
        <strain evidence="13">CGMCC 1.13681</strain>
    </source>
</reference>
<name>A0ABW2GBY3_9ACTN</name>